<evidence type="ECO:0000256" key="1">
    <source>
        <dbReference type="ARBA" id="ARBA00009342"/>
    </source>
</evidence>
<dbReference type="EMBL" id="FNQP01000002">
    <property type="protein sequence ID" value="SDZ87157.1"/>
    <property type="molecule type" value="Genomic_DNA"/>
</dbReference>
<dbReference type="Pfam" id="PF13508">
    <property type="entry name" value="Acetyltransf_7"/>
    <property type="match status" value="1"/>
</dbReference>
<proteinExistence type="inferred from homology"/>
<keyword evidence="3" id="KW-1277">Toxin-antitoxin system</keyword>
<keyword evidence="4 8" id="KW-0808">Transferase</keyword>
<dbReference type="OrthoDB" id="9799147at2"/>
<evidence type="ECO:0000256" key="4">
    <source>
        <dbReference type="ARBA" id="ARBA00022679"/>
    </source>
</evidence>
<dbReference type="PANTHER" id="PTHR36449:SF1">
    <property type="entry name" value="ACETYLTRANSFERASE"/>
    <property type="match status" value="1"/>
</dbReference>
<evidence type="ECO:0000313" key="9">
    <source>
        <dbReference type="Proteomes" id="UP000199397"/>
    </source>
</evidence>
<dbReference type="Gene3D" id="3.40.630.30">
    <property type="match status" value="1"/>
</dbReference>
<dbReference type="AlphaFoldDB" id="A0A1H3WJ21"/>
<dbReference type="GO" id="GO:0016747">
    <property type="term" value="F:acyltransferase activity, transferring groups other than amino-acyl groups"/>
    <property type="evidence" value="ECO:0007669"/>
    <property type="project" value="InterPro"/>
</dbReference>
<evidence type="ECO:0000256" key="5">
    <source>
        <dbReference type="ARBA" id="ARBA00023315"/>
    </source>
</evidence>
<evidence type="ECO:0000256" key="2">
    <source>
        <dbReference type="ARBA" id="ARBA00022491"/>
    </source>
</evidence>
<dbReference type="STRING" id="525918.SAMN05660964_00471"/>
<gene>
    <name evidence="8" type="ORF">SAMN05660964_00471</name>
</gene>
<dbReference type="InterPro" id="IPR000182">
    <property type="entry name" value="GNAT_dom"/>
</dbReference>
<comment type="catalytic activity">
    <reaction evidence="6">
        <text>glycyl-tRNA(Gly) + acetyl-CoA = N-acetylglycyl-tRNA(Gly) + CoA + H(+)</text>
        <dbReference type="Rhea" id="RHEA:81867"/>
        <dbReference type="Rhea" id="RHEA-COMP:9683"/>
        <dbReference type="Rhea" id="RHEA-COMP:19766"/>
        <dbReference type="ChEBI" id="CHEBI:15378"/>
        <dbReference type="ChEBI" id="CHEBI:57287"/>
        <dbReference type="ChEBI" id="CHEBI:57288"/>
        <dbReference type="ChEBI" id="CHEBI:78522"/>
        <dbReference type="ChEBI" id="CHEBI:232036"/>
    </reaction>
</comment>
<dbReference type="SUPFAM" id="SSF55729">
    <property type="entry name" value="Acyl-CoA N-acyltransferases (Nat)"/>
    <property type="match status" value="1"/>
</dbReference>
<keyword evidence="5" id="KW-0012">Acyltransferase</keyword>
<evidence type="ECO:0000313" key="8">
    <source>
        <dbReference type="EMBL" id="SDZ87157.1"/>
    </source>
</evidence>
<evidence type="ECO:0000256" key="6">
    <source>
        <dbReference type="ARBA" id="ARBA00049880"/>
    </source>
</evidence>
<dbReference type="Proteomes" id="UP000199397">
    <property type="component" value="Unassembled WGS sequence"/>
</dbReference>
<comment type="similarity">
    <text evidence="1">Belongs to the acetyltransferase family. GNAT subfamily.</text>
</comment>
<protein>
    <submittedName>
        <fullName evidence="8">Acetyltransferase (GNAT) domain-containing protein</fullName>
    </submittedName>
</protein>
<name>A0A1H3WJ21_9GAMM</name>
<accession>A0A1H3WJ21</accession>
<dbReference type="PROSITE" id="PS51186">
    <property type="entry name" value="GNAT"/>
    <property type="match status" value="1"/>
</dbReference>
<dbReference type="InterPro" id="IPR016181">
    <property type="entry name" value="Acyl_CoA_acyltransferase"/>
</dbReference>
<reference evidence="8 9" key="1">
    <citation type="submission" date="2016-10" db="EMBL/GenBank/DDBJ databases">
        <authorList>
            <person name="de Groot N.N."/>
        </authorList>
    </citation>
    <scope>NUCLEOTIDE SEQUENCE [LARGE SCALE GENOMIC DNA]</scope>
    <source>
        <strain evidence="8 9">DSM 21228</strain>
    </source>
</reference>
<evidence type="ECO:0000256" key="3">
    <source>
        <dbReference type="ARBA" id="ARBA00022649"/>
    </source>
</evidence>
<keyword evidence="9" id="KW-1185">Reference proteome</keyword>
<keyword evidence="2" id="KW-0678">Repressor</keyword>
<feature type="domain" description="N-acetyltransferase" evidence="7">
    <location>
        <begin position="1"/>
        <end position="160"/>
    </location>
</feature>
<evidence type="ECO:0000259" key="7">
    <source>
        <dbReference type="PROSITE" id="PS51186"/>
    </source>
</evidence>
<dbReference type="PANTHER" id="PTHR36449">
    <property type="entry name" value="ACETYLTRANSFERASE-RELATED"/>
    <property type="match status" value="1"/>
</dbReference>
<organism evidence="8 9">
    <name type="scientific">Thiothrix caldifontis</name>
    <dbReference type="NCBI Taxonomy" id="525918"/>
    <lineage>
        <taxon>Bacteria</taxon>
        <taxon>Pseudomonadati</taxon>
        <taxon>Pseudomonadota</taxon>
        <taxon>Gammaproteobacteria</taxon>
        <taxon>Thiotrichales</taxon>
        <taxon>Thiotrichaceae</taxon>
        <taxon>Thiothrix</taxon>
    </lineage>
</organism>
<sequence length="164" mass="18227">MQIIPFNAAIARDVFDCGEPALNHYLQQLAGQHSRKNVSRTFVAIDNDTVTGFYSLSMAESQLEDLPAATRKKLPPQYPVPVARLSRLAVDKTCQGQRMGELLLMNALARCARIAGEIGTVGIIVDAKHEQAQRFYLKYGFTPYTTKPLTLFIPMQTVMQSLPV</sequence>
<dbReference type="RefSeq" id="WP_093064997.1">
    <property type="nucleotide sequence ID" value="NZ_FNQP01000002.1"/>
</dbReference>